<comment type="similarity">
    <text evidence="1">Belongs to the metallo-dependent hydrolases superfamily. TatD-type hydrolase family.</text>
</comment>
<feature type="compositionally biased region" description="Basic and acidic residues" evidence="3">
    <location>
        <begin position="303"/>
        <end position="320"/>
    </location>
</feature>
<dbReference type="AlphaFoldDB" id="A0A6F9DHX4"/>
<feature type="compositionally biased region" description="Basic and acidic residues" evidence="3">
    <location>
        <begin position="60"/>
        <end position="72"/>
    </location>
</feature>
<evidence type="ECO:0000256" key="2">
    <source>
        <dbReference type="ARBA" id="ARBA00022801"/>
    </source>
</evidence>
<dbReference type="PROSITE" id="PS01091">
    <property type="entry name" value="TATD_3"/>
    <property type="match status" value="1"/>
</dbReference>
<keyword evidence="2" id="KW-0378">Hydrolase</keyword>
<feature type="compositionally biased region" description="Polar residues" evidence="3">
    <location>
        <begin position="196"/>
        <end position="207"/>
    </location>
</feature>
<feature type="compositionally biased region" description="Basic residues" evidence="3">
    <location>
        <begin position="135"/>
        <end position="148"/>
    </location>
</feature>
<dbReference type="PANTHER" id="PTHR46363">
    <property type="entry name" value="DEOXYRIBONUCLEASE TATDN2-RELATED"/>
    <property type="match status" value="1"/>
</dbReference>
<dbReference type="Pfam" id="PF01026">
    <property type="entry name" value="TatD_DNase"/>
    <property type="match status" value="1"/>
</dbReference>
<evidence type="ECO:0000256" key="3">
    <source>
        <dbReference type="SAM" id="MobiDB-lite"/>
    </source>
</evidence>
<sequence>MSESSARSGHKKHKKHKKKKDRSLPWEYENRKLYMDEEEVGVKRRKTIDVIQKTSKSKRKYNDSDSGWSKEHMTEIQKNMFDHLEPKDKPKEHEKELPKRLKDKIDQSRHKSNMEFLQSHKITITNTNCDPDIKKTKKRHFEKPHKTSRSIEEVSSDASHEETDYTSKSFGKQENYRDRKKFKAVRRVRCRRESNSDYNQTSGSSSLRRVHGHGSSEEKEKTSRKRKRATTSTHETKLRTPPHSTQKEKDYSLSCSGSDEEDLSGNSSSRLYSDCISPNTDRSVLSRIKLEARSRHSIAGDNYEAKSENHYSDSRHSKSFHSETKRKRSFLDSSLDDSFLSTNKHRTGLFSRELKYGVYSNWEEEKLERARNSIVGKVTSNLPFVDTHCHIDFLFKKLPYAKSYDDYIDESFFRFPKNFEGCIADWCQPSLYKTAQPFLRGKSSKQCKIWAAFGCHPHFVNTYNDSVEKEIFNTIQNNDNVIAIGEMGLDYSDRFGRTDHELQKDIFVRQLKVAGKLQVPLVIHCRDADPDLIKIMKEYVPHDTKIHRHCLTTEERDVRELLEYFPNCFVGFTNLLSNKSAYRARSAASTIPLERILLETDSPYFIPRCVSEATNSAAKFSHSGMAICVAKEIASLKRISIEKVLKQTRKNVTSVYGI</sequence>
<dbReference type="CDD" id="cd01310">
    <property type="entry name" value="TatD_DNAse"/>
    <property type="match status" value="1"/>
</dbReference>
<evidence type="ECO:0000313" key="4">
    <source>
        <dbReference type="EMBL" id="CAB3262576.1"/>
    </source>
</evidence>
<feature type="compositionally biased region" description="Basic and acidic residues" evidence="3">
    <location>
        <begin position="81"/>
        <end position="113"/>
    </location>
</feature>
<dbReference type="EMBL" id="LR786726">
    <property type="protein sequence ID" value="CAB3262576.1"/>
    <property type="molecule type" value="mRNA"/>
</dbReference>
<accession>A0A6F9DHX4</accession>
<feature type="region of interest" description="Disordered" evidence="3">
    <location>
        <begin position="1"/>
        <end position="26"/>
    </location>
</feature>
<feature type="compositionally biased region" description="Basic residues" evidence="3">
    <location>
        <begin position="8"/>
        <end position="21"/>
    </location>
</feature>
<dbReference type="GO" id="GO:0016788">
    <property type="term" value="F:hydrolase activity, acting on ester bonds"/>
    <property type="evidence" value="ECO:0007669"/>
    <property type="project" value="InterPro"/>
</dbReference>
<feature type="region of interest" description="Disordered" evidence="3">
    <location>
        <begin position="301"/>
        <end position="320"/>
    </location>
</feature>
<feature type="compositionally biased region" description="Polar residues" evidence="3">
    <location>
        <begin position="120"/>
        <end position="129"/>
    </location>
</feature>
<organism evidence="4">
    <name type="scientific">Phallusia mammillata</name>
    <dbReference type="NCBI Taxonomy" id="59560"/>
    <lineage>
        <taxon>Eukaryota</taxon>
        <taxon>Metazoa</taxon>
        <taxon>Chordata</taxon>
        <taxon>Tunicata</taxon>
        <taxon>Ascidiacea</taxon>
        <taxon>Phlebobranchia</taxon>
        <taxon>Ascidiidae</taxon>
        <taxon>Phallusia</taxon>
    </lineage>
</organism>
<dbReference type="InterPro" id="IPR001130">
    <property type="entry name" value="TatD-like"/>
</dbReference>
<evidence type="ECO:0000256" key="1">
    <source>
        <dbReference type="ARBA" id="ARBA00009275"/>
    </source>
</evidence>
<dbReference type="SUPFAM" id="SSF51556">
    <property type="entry name" value="Metallo-dependent hydrolases"/>
    <property type="match status" value="1"/>
</dbReference>
<dbReference type="PROSITE" id="PS01137">
    <property type="entry name" value="TATD_1"/>
    <property type="match status" value="1"/>
</dbReference>
<dbReference type="InterPro" id="IPR032466">
    <property type="entry name" value="Metal_Hydrolase"/>
</dbReference>
<feature type="compositionally biased region" description="Polar residues" evidence="3">
    <location>
        <begin position="264"/>
        <end position="276"/>
    </location>
</feature>
<gene>
    <name evidence="4" type="primary">LOC100180529</name>
</gene>
<feature type="compositionally biased region" description="Basic residues" evidence="3">
    <location>
        <begin position="178"/>
        <end position="190"/>
    </location>
</feature>
<dbReference type="InterPro" id="IPR018228">
    <property type="entry name" value="DNase_TatD-rel_CS"/>
</dbReference>
<proteinExistence type="evidence at transcript level"/>
<feature type="region of interest" description="Disordered" evidence="3">
    <location>
        <begin position="81"/>
        <end position="276"/>
    </location>
</feature>
<dbReference type="PANTHER" id="PTHR46363:SF1">
    <property type="entry name" value="DEOXYRIBONUCLEASE TATDN2-RELATED"/>
    <property type="match status" value="1"/>
</dbReference>
<dbReference type="Gene3D" id="3.20.20.140">
    <property type="entry name" value="Metal-dependent hydrolases"/>
    <property type="match status" value="1"/>
</dbReference>
<reference evidence="4" key="1">
    <citation type="submission" date="2020-04" db="EMBL/GenBank/DDBJ databases">
        <authorList>
            <person name="Neveu A P."/>
        </authorList>
    </citation>
    <scope>NUCLEOTIDE SEQUENCE</scope>
    <source>
        <tissue evidence="4">Whole embryo</tissue>
    </source>
</reference>
<name>A0A6F9DHX4_9ASCI</name>
<protein>
    <submittedName>
        <fullName evidence="4">Uncharacterized protein LOC100180529</fullName>
    </submittedName>
</protein>
<feature type="region of interest" description="Disordered" evidence="3">
    <location>
        <begin position="53"/>
        <end position="72"/>
    </location>
</feature>